<keyword evidence="2" id="KW-1133">Transmembrane helix</keyword>
<reference evidence="4" key="2">
    <citation type="submission" date="2018-03" db="EMBL/GenBank/DDBJ databases">
        <authorList>
            <person name="Derbyshire K."/>
            <person name="Gray T.A."/>
            <person name="Champion M."/>
        </authorList>
    </citation>
    <scope>NUCLEOTIDE SEQUENCE [LARGE SCALE GENOMIC DNA]</scope>
    <source>
        <strain evidence="4">MKD8</strain>
    </source>
</reference>
<evidence type="ECO:0000313" key="3">
    <source>
        <dbReference type="EMBL" id="AWT57404.1"/>
    </source>
</evidence>
<accession>A0A2U9Q0D9</accession>
<evidence type="ECO:0000313" key="4">
    <source>
        <dbReference type="Proteomes" id="UP000011200"/>
    </source>
</evidence>
<feature type="region of interest" description="Disordered" evidence="1">
    <location>
        <begin position="58"/>
        <end position="80"/>
    </location>
</feature>
<dbReference type="AlphaFoldDB" id="A0A2U9Q0D9"/>
<name>A0A2U9Q0D9_MYCSE</name>
<gene>
    <name evidence="3" type="ORF">D806_064710</name>
</gene>
<dbReference type="Proteomes" id="UP000011200">
    <property type="component" value="Chromosome"/>
</dbReference>
<dbReference type="EMBL" id="CP027541">
    <property type="protein sequence ID" value="AWT57404.1"/>
    <property type="molecule type" value="Genomic_DNA"/>
</dbReference>
<feature type="compositionally biased region" description="Pro residues" evidence="1">
    <location>
        <begin position="1"/>
        <end position="10"/>
    </location>
</feature>
<evidence type="ECO:0000256" key="2">
    <source>
        <dbReference type="SAM" id="Phobius"/>
    </source>
</evidence>
<evidence type="ECO:0000256" key="1">
    <source>
        <dbReference type="SAM" id="MobiDB-lite"/>
    </source>
</evidence>
<feature type="region of interest" description="Disordered" evidence="1">
    <location>
        <begin position="1"/>
        <end position="25"/>
    </location>
</feature>
<keyword evidence="2" id="KW-0812">Transmembrane</keyword>
<reference evidence="3 4" key="1">
    <citation type="journal article" date="2013" name="Genome Announc.">
        <title>Draft genome sequence of MKD8, a conjugal recipient Mycobacterium smegmatis strain.</title>
        <authorList>
            <person name="Gray T.A."/>
            <person name="Palumbo M.J."/>
            <person name="Derbyshire K.M."/>
        </authorList>
    </citation>
    <scope>NUCLEOTIDE SEQUENCE [LARGE SCALE GENOMIC DNA]</scope>
    <source>
        <strain evidence="3 4">MKD8</strain>
    </source>
</reference>
<protein>
    <submittedName>
        <fullName evidence="3">Uncharacterized protein</fullName>
    </submittedName>
</protein>
<sequence>MTSLPPPPSGPQQQQRGNGPTPSNGDKVKWIFGGLAVVLAIALAVVVTVLIVKPDSENASVAGTPSGPESDLASTSDTSSVNVITEDSTCDAWGSIGQQLATAEESVNWADRDYRVPATSWSSSQRAMYETVAKAMTAAAEKTRNLETRTPHRVLREVYGQFVAYTVRFVDRLPSYVENDDDLAAVVDGLSSALSGICSGVSSKAAAAVEPLLSEPDEPSSGLAGSSGADSQLFIERDLPVCAEWESNAKMFADEVAPWRAIDPNIPYGDWTREQQSVVEEVRPVMSASADELERLGRRSGNPVFEDFAVLAAQYRRAFVAALPAYTPRDNSLSATATYLVNSVLWACKAAS</sequence>
<proteinExistence type="predicted"/>
<feature type="transmembrane region" description="Helical" evidence="2">
    <location>
        <begin position="30"/>
        <end position="52"/>
    </location>
</feature>
<feature type="compositionally biased region" description="Low complexity" evidence="1">
    <location>
        <begin position="11"/>
        <end position="22"/>
    </location>
</feature>
<keyword evidence="2" id="KW-0472">Membrane</keyword>
<organism evidence="3 4">
    <name type="scientific">Mycolicibacterium smegmatis (strain MKD8)</name>
    <name type="common">Mycobacterium smegmatis</name>
    <dbReference type="NCBI Taxonomy" id="1214915"/>
    <lineage>
        <taxon>Bacteria</taxon>
        <taxon>Bacillati</taxon>
        <taxon>Actinomycetota</taxon>
        <taxon>Actinomycetes</taxon>
        <taxon>Mycobacteriales</taxon>
        <taxon>Mycobacteriaceae</taxon>
        <taxon>Mycolicibacterium</taxon>
    </lineage>
</organism>
<dbReference type="RefSeq" id="WP_157975519.1">
    <property type="nucleotide sequence ID" value="NZ_CP027541.1"/>
</dbReference>